<dbReference type="EMBL" id="JXJN01004072">
    <property type="status" value="NOT_ANNOTATED_CDS"/>
    <property type="molecule type" value="Genomic_DNA"/>
</dbReference>
<proteinExistence type="predicted"/>
<evidence type="ECO:0000313" key="1">
    <source>
        <dbReference type="EnsemblMetazoa" id="GPPI009831-PA"/>
    </source>
</evidence>
<reference evidence="1" key="2">
    <citation type="submission" date="2020-05" db="UniProtKB">
        <authorList>
            <consortium name="EnsemblMetazoa"/>
        </authorList>
    </citation>
    <scope>IDENTIFICATION</scope>
    <source>
        <strain evidence="1">IAEA</strain>
    </source>
</reference>
<dbReference type="AlphaFoldDB" id="A0A1B0AV86"/>
<organism evidence="1 2">
    <name type="scientific">Glossina palpalis gambiensis</name>
    <dbReference type="NCBI Taxonomy" id="67801"/>
    <lineage>
        <taxon>Eukaryota</taxon>
        <taxon>Metazoa</taxon>
        <taxon>Ecdysozoa</taxon>
        <taxon>Arthropoda</taxon>
        <taxon>Hexapoda</taxon>
        <taxon>Insecta</taxon>
        <taxon>Pterygota</taxon>
        <taxon>Neoptera</taxon>
        <taxon>Endopterygota</taxon>
        <taxon>Diptera</taxon>
        <taxon>Brachycera</taxon>
        <taxon>Muscomorpha</taxon>
        <taxon>Hippoboscoidea</taxon>
        <taxon>Glossinidae</taxon>
        <taxon>Glossina</taxon>
    </lineage>
</organism>
<sequence>MQATINVKNCMDKHIEYAFGAYFQFCVRALEDSHEFSAIDGLIMPPVTAVQVTLSQCQHYHNIVIIHCGIAKQMITHAHVRIRMNKTELFILVCTGWCV</sequence>
<evidence type="ECO:0000313" key="2">
    <source>
        <dbReference type="Proteomes" id="UP000092460"/>
    </source>
</evidence>
<name>A0A1B0AV86_9MUSC</name>
<dbReference type="VEuPathDB" id="VectorBase:GPPI009831"/>
<dbReference type="Proteomes" id="UP000092460">
    <property type="component" value="Unassembled WGS sequence"/>
</dbReference>
<dbReference type="EnsemblMetazoa" id="GPPI009831-RA">
    <property type="protein sequence ID" value="GPPI009831-PA"/>
    <property type="gene ID" value="GPPI009831"/>
</dbReference>
<accession>A0A1B0AV86</accession>
<protein>
    <submittedName>
        <fullName evidence="1">Uncharacterized protein</fullName>
    </submittedName>
</protein>
<keyword evidence="2" id="KW-1185">Reference proteome</keyword>
<reference evidence="2" key="1">
    <citation type="submission" date="2015-01" db="EMBL/GenBank/DDBJ databases">
        <authorList>
            <person name="Aksoy S."/>
            <person name="Warren W."/>
            <person name="Wilson R.K."/>
        </authorList>
    </citation>
    <scope>NUCLEOTIDE SEQUENCE [LARGE SCALE GENOMIC DNA]</scope>
    <source>
        <strain evidence="2">IAEA</strain>
    </source>
</reference>